<feature type="transmembrane region" description="Helical" evidence="6">
    <location>
        <begin position="403"/>
        <end position="423"/>
    </location>
</feature>
<dbReference type="Gene3D" id="1.20.1250.20">
    <property type="entry name" value="MFS general substrate transporter like domains"/>
    <property type="match status" value="1"/>
</dbReference>
<dbReference type="InterPro" id="IPR020846">
    <property type="entry name" value="MFS_dom"/>
</dbReference>
<evidence type="ECO:0000313" key="8">
    <source>
        <dbReference type="EMBL" id="TDL24544.1"/>
    </source>
</evidence>
<evidence type="ECO:0000256" key="1">
    <source>
        <dbReference type="ARBA" id="ARBA00004141"/>
    </source>
</evidence>
<feature type="transmembrane region" description="Helical" evidence="6">
    <location>
        <begin position="48"/>
        <end position="67"/>
    </location>
</feature>
<dbReference type="PANTHER" id="PTHR23504">
    <property type="entry name" value="MAJOR FACILITATOR SUPERFAMILY DOMAIN-CONTAINING PROTEIN 10"/>
    <property type="match status" value="1"/>
</dbReference>
<dbReference type="AlphaFoldDB" id="A0A4Y7QAC4"/>
<evidence type="ECO:0000256" key="3">
    <source>
        <dbReference type="ARBA" id="ARBA00022692"/>
    </source>
</evidence>
<keyword evidence="2" id="KW-0813">Transport</keyword>
<dbReference type="EMBL" id="ML170166">
    <property type="protein sequence ID" value="TDL24544.1"/>
    <property type="molecule type" value="Genomic_DNA"/>
</dbReference>
<gene>
    <name evidence="8" type="ORF">BD410DRAFT_93749</name>
</gene>
<dbReference type="CDD" id="cd17330">
    <property type="entry name" value="MFS_SLC46_TetA_like"/>
    <property type="match status" value="1"/>
</dbReference>
<keyword evidence="4 6" id="KW-1133">Transmembrane helix</keyword>
<feature type="transmembrane region" description="Helical" evidence="6">
    <location>
        <begin position="216"/>
        <end position="238"/>
    </location>
</feature>
<feature type="transmembrane region" description="Helical" evidence="6">
    <location>
        <begin position="250"/>
        <end position="269"/>
    </location>
</feature>
<evidence type="ECO:0000256" key="2">
    <source>
        <dbReference type="ARBA" id="ARBA00022448"/>
    </source>
</evidence>
<dbReference type="OrthoDB" id="419616at2759"/>
<dbReference type="InterPro" id="IPR011701">
    <property type="entry name" value="MFS"/>
</dbReference>
<feature type="domain" description="Major facilitator superfamily (MFS) profile" evidence="7">
    <location>
        <begin position="1"/>
        <end position="427"/>
    </location>
</feature>
<feature type="transmembrane region" description="Helical" evidence="6">
    <location>
        <begin position="147"/>
        <end position="167"/>
    </location>
</feature>
<dbReference type="PANTHER" id="PTHR23504:SF15">
    <property type="entry name" value="MAJOR FACILITATOR SUPERFAMILY (MFS) PROFILE DOMAIN-CONTAINING PROTEIN"/>
    <property type="match status" value="1"/>
</dbReference>
<dbReference type="Proteomes" id="UP000294933">
    <property type="component" value="Unassembled WGS sequence"/>
</dbReference>
<comment type="subcellular location">
    <subcellularLocation>
        <location evidence="1">Membrane</location>
        <topology evidence="1">Multi-pass membrane protein</topology>
    </subcellularLocation>
</comment>
<keyword evidence="9" id="KW-1185">Reference proteome</keyword>
<evidence type="ECO:0000313" key="9">
    <source>
        <dbReference type="Proteomes" id="UP000294933"/>
    </source>
</evidence>
<feature type="transmembrane region" description="Helical" evidence="6">
    <location>
        <begin position="281"/>
        <end position="303"/>
    </location>
</feature>
<dbReference type="Pfam" id="PF07690">
    <property type="entry name" value="MFS_1"/>
    <property type="match status" value="1"/>
</dbReference>
<keyword evidence="5 6" id="KW-0472">Membrane</keyword>
<dbReference type="PRINTS" id="PR01035">
    <property type="entry name" value="TCRTETA"/>
</dbReference>
<evidence type="ECO:0000256" key="4">
    <source>
        <dbReference type="ARBA" id="ARBA00022989"/>
    </source>
</evidence>
<dbReference type="GO" id="GO:0022857">
    <property type="term" value="F:transmembrane transporter activity"/>
    <property type="evidence" value="ECO:0007669"/>
    <property type="project" value="InterPro"/>
</dbReference>
<organism evidence="8 9">
    <name type="scientific">Rickenella mellea</name>
    <dbReference type="NCBI Taxonomy" id="50990"/>
    <lineage>
        <taxon>Eukaryota</taxon>
        <taxon>Fungi</taxon>
        <taxon>Dikarya</taxon>
        <taxon>Basidiomycota</taxon>
        <taxon>Agaricomycotina</taxon>
        <taxon>Agaricomycetes</taxon>
        <taxon>Hymenochaetales</taxon>
        <taxon>Rickenellaceae</taxon>
        <taxon>Rickenella</taxon>
    </lineage>
</organism>
<sequence length="434" mass="46926">MMEDLKVAEKPSNIGYYSGLIDSTFAICELATTFQWGRLSDRIGRKPVLLIGLTGLTVSTTLFGFSASFLWAVATRCIAGALSANVAVVMSVISEITDESNQVRAFSLSGLVYNIGAVIGPIIGGTLANPAINFPGTLGSISLFKSYPYLLPCLVCSSFAIVTFIWGSSQLQESHPNIRRAVQNDGLVHPQRVQRQVVPMRVILASRSMRAVLTTYFLSCVLGLSFDVVFALFSYTPIHLGGLSRAPKEIGYALAISGVSGAIIQLFVFPPMQRRYGCIGLYRRVMFIWPVAYAMFPLINFIARHSMPDLGDDFLQQSLGATIPAGFIVWTCIACLLIAVRVAWMSYSVNAILVREACPSKDALGSTFGLASSVCCIARSLAPAFVSSLFAFSKRNQILGGNLVWVIMCGIALVGLWSAHLLCENTDHEDASAE</sequence>
<name>A0A4Y7QAC4_9AGAM</name>
<dbReference type="PROSITE" id="PS50850">
    <property type="entry name" value="MFS"/>
    <property type="match status" value="1"/>
</dbReference>
<protein>
    <submittedName>
        <fullName evidence="8">MFS general substrate transporter</fullName>
    </submittedName>
</protein>
<feature type="transmembrane region" description="Helical" evidence="6">
    <location>
        <begin position="105"/>
        <end position="127"/>
    </location>
</feature>
<keyword evidence="3 6" id="KW-0812">Transmembrane</keyword>
<accession>A0A4Y7QAC4</accession>
<evidence type="ECO:0000256" key="5">
    <source>
        <dbReference type="ARBA" id="ARBA00023136"/>
    </source>
</evidence>
<dbReference type="InterPro" id="IPR001958">
    <property type="entry name" value="Tet-R_TetA/multi-R_MdtG-like"/>
</dbReference>
<feature type="transmembrane region" description="Helical" evidence="6">
    <location>
        <begin position="323"/>
        <end position="347"/>
    </location>
</feature>
<evidence type="ECO:0000259" key="7">
    <source>
        <dbReference type="PROSITE" id="PS50850"/>
    </source>
</evidence>
<evidence type="ECO:0000256" key="6">
    <source>
        <dbReference type="SAM" id="Phobius"/>
    </source>
</evidence>
<proteinExistence type="predicted"/>
<dbReference type="InterPro" id="IPR036259">
    <property type="entry name" value="MFS_trans_sf"/>
</dbReference>
<dbReference type="SUPFAM" id="SSF103473">
    <property type="entry name" value="MFS general substrate transporter"/>
    <property type="match status" value="1"/>
</dbReference>
<dbReference type="GO" id="GO:0016020">
    <property type="term" value="C:membrane"/>
    <property type="evidence" value="ECO:0007669"/>
    <property type="project" value="UniProtKB-SubCell"/>
</dbReference>
<dbReference type="VEuPathDB" id="FungiDB:BD410DRAFT_93749"/>
<reference evidence="8 9" key="1">
    <citation type="submission" date="2018-06" db="EMBL/GenBank/DDBJ databases">
        <title>A transcriptomic atlas of mushroom development highlights an independent origin of complex multicellularity.</title>
        <authorList>
            <consortium name="DOE Joint Genome Institute"/>
            <person name="Krizsan K."/>
            <person name="Almasi E."/>
            <person name="Merenyi Z."/>
            <person name="Sahu N."/>
            <person name="Viragh M."/>
            <person name="Koszo T."/>
            <person name="Mondo S."/>
            <person name="Kiss B."/>
            <person name="Balint B."/>
            <person name="Kues U."/>
            <person name="Barry K."/>
            <person name="Hegedus J.C."/>
            <person name="Henrissat B."/>
            <person name="Johnson J."/>
            <person name="Lipzen A."/>
            <person name="Ohm R."/>
            <person name="Nagy I."/>
            <person name="Pangilinan J."/>
            <person name="Yan J."/>
            <person name="Xiong Y."/>
            <person name="Grigoriev I.V."/>
            <person name="Hibbett D.S."/>
            <person name="Nagy L.G."/>
        </authorList>
    </citation>
    <scope>NUCLEOTIDE SEQUENCE [LARGE SCALE GENOMIC DNA]</scope>
    <source>
        <strain evidence="8 9">SZMC22713</strain>
    </source>
</reference>